<keyword evidence="9" id="KW-0472">Membrane</keyword>
<evidence type="ECO:0000313" key="12">
    <source>
        <dbReference type="EMBL" id="RRA94991.1"/>
    </source>
</evidence>
<evidence type="ECO:0000256" key="4">
    <source>
        <dbReference type="ARBA" id="ARBA00022475"/>
    </source>
</evidence>
<dbReference type="PROSITE" id="PS52015">
    <property type="entry name" value="TONB_CTD"/>
    <property type="match status" value="1"/>
</dbReference>
<evidence type="ECO:0000256" key="3">
    <source>
        <dbReference type="ARBA" id="ARBA00022448"/>
    </source>
</evidence>
<accession>A0A3P1B1Y5</accession>
<keyword evidence="13" id="KW-1185">Reference proteome</keyword>
<evidence type="ECO:0000256" key="9">
    <source>
        <dbReference type="ARBA" id="ARBA00023136"/>
    </source>
</evidence>
<evidence type="ECO:0000256" key="2">
    <source>
        <dbReference type="ARBA" id="ARBA00006555"/>
    </source>
</evidence>
<evidence type="ECO:0000259" key="11">
    <source>
        <dbReference type="PROSITE" id="PS52015"/>
    </source>
</evidence>
<keyword evidence="8" id="KW-1133">Transmembrane helix</keyword>
<evidence type="ECO:0000256" key="10">
    <source>
        <dbReference type="SAM" id="SignalP"/>
    </source>
</evidence>
<proteinExistence type="inferred from homology"/>
<dbReference type="GO" id="GO:0055085">
    <property type="term" value="P:transmembrane transport"/>
    <property type="evidence" value="ECO:0007669"/>
    <property type="project" value="InterPro"/>
</dbReference>
<keyword evidence="6" id="KW-0812">Transmembrane</keyword>
<dbReference type="Gene3D" id="3.30.1150.10">
    <property type="match status" value="1"/>
</dbReference>
<name>A0A3P1B1Y5_9FLAO</name>
<feature type="chain" id="PRO_5018337977" evidence="10">
    <location>
        <begin position="19"/>
        <end position="150"/>
    </location>
</feature>
<sequence>MKLIVTLFIIGFSWAGFSQNIPNSLEKDVVDTPVKNSTNDTLITDISNPSAYADAANIKTKSGKLVTRFLAENYSFPREAFENEISGTIYVHFIVEKDGTVSNVTIEKGLCKVCDEEAVRVVKKLRLNPVLIGGKAERVRYRIPIRLALQ</sequence>
<dbReference type="AlphaFoldDB" id="A0A3P1B1Y5"/>
<keyword evidence="3" id="KW-0813">Transport</keyword>
<evidence type="ECO:0000256" key="7">
    <source>
        <dbReference type="ARBA" id="ARBA00022927"/>
    </source>
</evidence>
<dbReference type="SUPFAM" id="SSF74653">
    <property type="entry name" value="TolA/TonB C-terminal domain"/>
    <property type="match status" value="1"/>
</dbReference>
<feature type="domain" description="TonB C-terminal" evidence="11">
    <location>
        <begin position="61"/>
        <end position="150"/>
    </location>
</feature>
<gene>
    <name evidence="12" type="ORF">EG242_07275</name>
</gene>
<dbReference type="OrthoDB" id="1522859at2"/>
<keyword evidence="7" id="KW-0653">Protein transport</keyword>
<dbReference type="RefSeq" id="WP_124899241.1">
    <property type="nucleotide sequence ID" value="NZ_RQTJ01000012.1"/>
</dbReference>
<comment type="similarity">
    <text evidence="2">Belongs to the TonB family.</text>
</comment>
<evidence type="ECO:0000313" key="13">
    <source>
        <dbReference type="Proteomes" id="UP000268372"/>
    </source>
</evidence>
<evidence type="ECO:0000256" key="5">
    <source>
        <dbReference type="ARBA" id="ARBA00022519"/>
    </source>
</evidence>
<protein>
    <submittedName>
        <fullName evidence="12">Energy transducer TonB</fullName>
    </submittedName>
</protein>
<dbReference type="NCBIfam" id="TIGR01352">
    <property type="entry name" value="tonB_Cterm"/>
    <property type="match status" value="1"/>
</dbReference>
<dbReference type="GO" id="GO:0098797">
    <property type="term" value="C:plasma membrane protein complex"/>
    <property type="evidence" value="ECO:0007669"/>
    <property type="project" value="TreeGrafter"/>
</dbReference>
<dbReference type="GO" id="GO:0015031">
    <property type="term" value="P:protein transport"/>
    <property type="evidence" value="ECO:0007669"/>
    <property type="project" value="UniProtKB-KW"/>
</dbReference>
<dbReference type="InterPro" id="IPR037682">
    <property type="entry name" value="TonB_C"/>
</dbReference>
<feature type="signal peptide" evidence="10">
    <location>
        <begin position="1"/>
        <end position="18"/>
    </location>
</feature>
<dbReference type="PANTHER" id="PTHR33446">
    <property type="entry name" value="PROTEIN TONB-RELATED"/>
    <property type="match status" value="1"/>
</dbReference>
<dbReference type="GO" id="GO:0031992">
    <property type="term" value="F:energy transducer activity"/>
    <property type="evidence" value="ECO:0007669"/>
    <property type="project" value="TreeGrafter"/>
</dbReference>
<keyword evidence="5" id="KW-0997">Cell inner membrane</keyword>
<organism evidence="12 13">
    <name type="scientific">Paenimyroides viscosum</name>
    <dbReference type="NCBI Taxonomy" id="2488729"/>
    <lineage>
        <taxon>Bacteria</taxon>
        <taxon>Pseudomonadati</taxon>
        <taxon>Bacteroidota</taxon>
        <taxon>Flavobacteriia</taxon>
        <taxon>Flavobacteriales</taxon>
        <taxon>Flavobacteriaceae</taxon>
        <taxon>Paenimyroides</taxon>
    </lineage>
</organism>
<evidence type="ECO:0000256" key="1">
    <source>
        <dbReference type="ARBA" id="ARBA00004383"/>
    </source>
</evidence>
<dbReference type="InterPro" id="IPR051045">
    <property type="entry name" value="TonB-dependent_transducer"/>
</dbReference>
<evidence type="ECO:0000256" key="6">
    <source>
        <dbReference type="ARBA" id="ARBA00022692"/>
    </source>
</evidence>
<dbReference type="Proteomes" id="UP000268372">
    <property type="component" value="Unassembled WGS sequence"/>
</dbReference>
<dbReference type="PANTHER" id="PTHR33446:SF2">
    <property type="entry name" value="PROTEIN TONB"/>
    <property type="match status" value="1"/>
</dbReference>
<dbReference type="EMBL" id="RQTJ01000012">
    <property type="protein sequence ID" value="RRA94991.1"/>
    <property type="molecule type" value="Genomic_DNA"/>
</dbReference>
<dbReference type="InterPro" id="IPR006260">
    <property type="entry name" value="TonB/TolA_C"/>
</dbReference>
<comment type="subcellular location">
    <subcellularLocation>
        <location evidence="1">Cell inner membrane</location>
        <topology evidence="1">Single-pass membrane protein</topology>
        <orientation evidence="1">Periplasmic side</orientation>
    </subcellularLocation>
</comment>
<dbReference type="Pfam" id="PF03544">
    <property type="entry name" value="TonB_C"/>
    <property type="match status" value="1"/>
</dbReference>
<keyword evidence="10" id="KW-0732">Signal</keyword>
<comment type="caution">
    <text evidence="12">The sequence shown here is derived from an EMBL/GenBank/DDBJ whole genome shotgun (WGS) entry which is preliminary data.</text>
</comment>
<keyword evidence="4" id="KW-1003">Cell membrane</keyword>
<reference evidence="12 13" key="1">
    <citation type="submission" date="2018-11" db="EMBL/GenBank/DDBJ databases">
        <title>Flavobacterium sp. nov., YIM 102796 draft genome.</title>
        <authorList>
            <person name="Li G."/>
            <person name="Jiang Y."/>
        </authorList>
    </citation>
    <scope>NUCLEOTIDE SEQUENCE [LARGE SCALE GENOMIC DNA]</scope>
    <source>
        <strain evidence="12 13">YIM 102796</strain>
    </source>
</reference>
<evidence type="ECO:0000256" key="8">
    <source>
        <dbReference type="ARBA" id="ARBA00022989"/>
    </source>
</evidence>